<comment type="caution">
    <text evidence="3">The sequence shown here is derived from an EMBL/GenBank/DDBJ whole genome shotgun (WGS) entry which is preliminary data.</text>
</comment>
<dbReference type="OrthoDB" id="2254406at2759"/>
<dbReference type="AlphaFoldDB" id="A0A8H7S812"/>
<dbReference type="InterPro" id="IPR018860">
    <property type="entry name" value="APC_suCDC26"/>
</dbReference>
<gene>
    <name evidence="3" type="ORF">INT45_010566</name>
</gene>
<feature type="compositionally biased region" description="Polar residues" evidence="2">
    <location>
        <begin position="72"/>
        <end position="89"/>
    </location>
</feature>
<keyword evidence="1" id="KW-0833">Ubl conjugation pathway</keyword>
<organism evidence="3 4">
    <name type="scientific">Circinella minor</name>
    <dbReference type="NCBI Taxonomy" id="1195481"/>
    <lineage>
        <taxon>Eukaryota</taxon>
        <taxon>Fungi</taxon>
        <taxon>Fungi incertae sedis</taxon>
        <taxon>Mucoromycota</taxon>
        <taxon>Mucoromycotina</taxon>
        <taxon>Mucoromycetes</taxon>
        <taxon>Mucorales</taxon>
        <taxon>Lichtheimiaceae</taxon>
        <taxon>Circinella</taxon>
    </lineage>
</organism>
<proteinExistence type="predicted"/>
<evidence type="ECO:0000256" key="1">
    <source>
        <dbReference type="ARBA" id="ARBA00022786"/>
    </source>
</evidence>
<dbReference type="GO" id="GO:0031145">
    <property type="term" value="P:anaphase-promoting complex-dependent catabolic process"/>
    <property type="evidence" value="ECO:0007669"/>
    <property type="project" value="InterPro"/>
</dbReference>
<keyword evidence="4" id="KW-1185">Reference proteome</keyword>
<name>A0A8H7S812_9FUNG</name>
<dbReference type="Pfam" id="PF10471">
    <property type="entry name" value="ANAPC_CDC26"/>
    <property type="match status" value="1"/>
</dbReference>
<accession>A0A8H7S812</accession>
<evidence type="ECO:0000313" key="4">
    <source>
        <dbReference type="Proteomes" id="UP000646827"/>
    </source>
</evidence>
<evidence type="ECO:0000313" key="3">
    <source>
        <dbReference type="EMBL" id="KAG2224500.1"/>
    </source>
</evidence>
<evidence type="ECO:0000256" key="2">
    <source>
        <dbReference type="SAM" id="MobiDB-lite"/>
    </source>
</evidence>
<feature type="compositionally biased region" description="Basic and acidic residues" evidence="2">
    <location>
        <begin position="104"/>
        <end position="113"/>
    </location>
</feature>
<feature type="region of interest" description="Disordered" evidence="2">
    <location>
        <begin position="53"/>
        <end position="128"/>
    </location>
</feature>
<protein>
    <submittedName>
        <fullName evidence="3">Uncharacterized protein</fullName>
    </submittedName>
</protein>
<reference evidence="3 4" key="1">
    <citation type="submission" date="2020-12" db="EMBL/GenBank/DDBJ databases">
        <title>Metabolic potential, ecology and presence of endohyphal bacteria is reflected in genomic diversity of Mucoromycotina.</title>
        <authorList>
            <person name="Muszewska A."/>
            <person name="Okrasinska A."/>
            <person name="Steczkiewicz K."/>
            <person name="Drgas O."/>
            <person name="Orlowska M."/>
            <person name="Perlinska-Lenart U."/>
            <person name="Aleksandrzak-Piekarczyk T."/>
            <person name="Szatraj K."/>
            <person name="Zielenkiewicz U."/>
            <person name="Pilsyk S."/>
            <person name="Malc E."/>
            <person name="Mieczkowski P."/>
            <person name="Kruszewska J.S."/>
            <person name="Biernat P."/>
            <person name="Pawlowska J."/>
        </authorList>
    </citation>
    <scope>NUCLEOTIDE SEQUENCE [LARGE SCALE GENOMIC DNA]</scope>
    <source>
        <strain evidence="3 4">CBS 142.35</strain>
    </source>
</reference>
<dbReference type="EMBL" id="JAEPRB010000042">
    <property type="protein sequence ID" value="KAG2224500.1"/>
    <property type="molecule type" value="Genomic_DNA"/>
</dbReference>
<dbReference type="GO" id="GO:0005680">
    <property type="term" value="C:anaphase-promoting complex"/>
    <property type="evidence" value="ECO:0007669"/>
    <property type="project" value="InterPro"/>
</dbReference>
<dbReference type="Proteomes" id="UP000646827">
    <property type="component" value="Unassembled WGS sequence"/>
</dbReference>
<sequence>MIRREPTAITLNIHDVEELQDLKQMYQQEEEWRTQMAKNSQQGNHDIEYLLDQAMDNKNTKDDNNSKNTNNEILTETVPSNNSNSNSFLTKRRRIANNSSSQRRSADARKRLGVDQQQQPIYKMGRQV</sequence>